<evidence type="ECO:0000313" key="2">
    <source>
        <dbReference type="EMBL" id="KAK1598419.1"/>
    </source>
</evidence>
<dbReference type="EMBL" id="JAHLJV010000005">
    <property type="protein sequence ID" value="KAK1598419.1"/>
    <property type="molecule type" value="Genomic_DNA"/>
</dbReference>
<dbReference type="AlphaFoldDB" id="A0AAD8QA53"/>
<protein>
    <submittedName>
        <fullName evidence="2">Uncharacterized protein</fullName>
    </submittedName>
</protein>
<dbReference type="Proteomes" id="UP001230504">
    <property type="component" value="Unassembled WGS sequence"/>
</dbReference>
<accession>A0AAD8QA53</accession>
<feature type="region of interest" description="Disordered" evidence="1">
    <location>
        <begin position="206"/>
        <end position="228"/>
    </location>
</feature>
<dbReference type="GeneID" id="85436424"/>
<name>A0AAD8QA53_9PEZI</name>
<proteinExistence type="predicted"/>
<reference evidence="2" key="1">
    <citation type="submission" date="2021-06" db="EMBL/GenBank/DDBJ databases">
        <title>Comparative genomics, transcriptomics and evolutionary studies reveal genomic signatures of adaptation to plant cell wall in hemibiotrophic fungi.</title>
        <authorList>
            <consortium name="DOE Joint Genome Institute"/>
            <person name="Baroncelli R."/>
            <person name="Diaz J.F."/>
            <person name="Benocci T."/>
            <person name="Peng M."/>
            <person name="Battaglia E."/>
            <person name="Haridas S."/>
            <person name="Andreopoulos W."/>
            <person name="Labutti K."/>
            <person name="Pangilinan J."/>
            <person name="Floch G.L."/>
            <person name="Makela M.R."/>
            <person name="Henrissat B."/>
            <person name="Grigoriev I.V."/>
            <person name="Crouch J.A."/>
            <person name="De Vries R.P."/>
            <person name="Sukno S.A."/>
            <person name="Thon M.R."/>
        </authorList>
    </citation>
    <scope>NUCLEOTIDE SEQUENCE</scope>
    <source>
        <strain evidence="2">CBS 125086</strain>
    </source>
</reference>
<gene>
    <name evidence="2" type="ORF">LY79DRAFT_288135</name>
</gene>
<dbReference type="RefSeq" id="XP_060419124.1">
    <property type="nucleotide sequence ID" value="XM_060552184.1"/>
</dbReference>
<evidence type="ECO:0000256" key="1">
    <source>
        <dbReference type="SAM" id="MobiDB-lite"/>
    </source>
</evidence>
<comment type="caution">
    <text evidence="2">The sequence shown here is derived from an EMBL/GenBank/DDBJ whole genome shotgun (WGS) entry which is preliminary data.</text>
</comment>
<organism evidence="2 3">
    <name type="scientific">Colletotrichum navitas</name>
    <dbReference type="NCBI Taxonomy" id="681940"/>
    <lineage>
        <taxon>Eukaryota</taxon>
        <taxon>Fungi</taxon>
        <taxon>Dikarya</taxon>
        <taxon>Ascomycota</taxon>
        <taxon>Pezizomycotina</taxon>
        <taxon>Sordariomycetes</taxon>
        <taxon>Hypocreomycetidae</taxon>
        <taxon>Glomerellales</taxon>
        <taxon>Glomerellaceae</taxon>
        <taxon>Colletotrichum</taxon>
        <taxon>Colletotrichum graminicola species complex</taxon>
    </lineage>
</organism>
<keyword evidence="3" id="KW-1185">Reference proteome</keyword>
<evidence type="ECO:0000313" key="3">
    <source>
        <dbReference type="Proteomes" id="UP001230504"/>
    </source>
</evidence>
<sequence length="290" mass="33361">MTRTTAVTCLEAWRHVFVLTFPTSSAADSPWPPSLIIPPTRGHFFRVLATSTTFFKIPSRCQGPPLFSASRSWPVRLPHMVAQLLFVLRTTSAPSIKAMIIFSMSNLPRSETWREGKNNQHHRWALPVPTYSPKLTLPPNLYCYLQSLDTPRVTQVRSTDCNYHHLNSSFLFLSPFSLFSKMPRWIFAEDRRYKAQLRGRQGLPGDFRTQRTPWDTRGRKGRGKPASGVGAEGHWWLIHPPSCRLGGRGSRRSVKLRMYAGMCYMSKSLVLHERWKAPERGLFLYLVEWS</sequence>